<dbReference type="EMBL" id="JACGCM010000580">
    <property type="protein sequence ID" value="KAF6170540.1"/>
    <property type="molecule type" value="Genomic_DNA"/>
</dbReference>
<dbReference type="Gene3D" id="3.30.40.10">
    <property type="entry name" value="Zinc/RING finger domain, C3HC4 (zinc finger)"/>
    <property type="match status" value="1"/>
</dbReference>
<evidence type="ECO:0000313" key="10">
    <source>
        <dbReference type="Proteomes" id="UP000541444"/>
    </source>
</evidence>
<dbReference type="PROSITE" id="PS00518">
    <property type="entry name" value="ZF_RING_1"/>
    <property type="match status" value="1"/>
</dbReference>
<keyword evidence="2 4" id="KW-0863">Zinc-finger</keyword>
<accession>A0A7J7NU15</accession>
<evidence type="ECO:0000256" key="2">
    <source>
        <dbReference type="ARBA" id="ARBA00022771"/>
    </source>
</evidence>
<keyword evidence="10" id="KW-1185">Reference proteome</keyword>
<proteinExistence type="predicted"/>
<keyword evidence="3" id="KW-0862">Zinc</keyword>
<evidence type="ECO:0000313" key="9">
    <source>
        <dbReference type="EMBL" id="KAF6170540.1"/>
    </source>
</evidence>
<dbReference type="Gene3D" id="2.130.10.10">
    <property type="entry name" value="YVTN repeat-like/Quinoprotein amine dehydrogenase"/>
    <property type="match status" value="2"/>
</dbReference>
<dbReference type="InterPro" id="IPR017907">
    <property type="entry name" value="Znf_RING_CS"/>
</dbReference>
<dbReference type="SUPFAM" id="SSF50978">
    <property type="entry name" value="WD40 repeat-like"/>
    <property type="match status" value="1"/>
</dbReference>
<dbReference type="SMART" id="SM00320">
    <property type="entry name" value="WD40"/>
    <property type="match status" value="6"/>
</dbReference>
<dbReference type="SMART" id="SM00184">
    <property type="entry name" value="RING"/>
    <property type="match status" value="1"/>
</dbReference>
<evidence type="ECO:0000256" key="6">
    <source>
        <dbReference type="SAM" id="MobiDB-lite"/>
    </source>
</evidence>
<feature type="region of interest" description="Disordered" evidence="6">
    <location>
        <begin position="80"/>
        <end position="105"/>
    </location>
</feature>
<dbReference type="Gene3D" id="1.10.510.10">
    <property type="entry name" value="Transferase(Phosphotransferase) domain 1"/>
    <property type="match status" value="1"/>
</dbReference>
<dbReference type="PROSITE" id="PS50011">
    <property type="entry name" value="PROTEIN_KINASE_DOM"/>
    <property type="match status" value="1"/>
</dbReference>
<dbReference type="GO" id="GO:0008270">
    <property type="term" value="F:zinc ion binding"/>
    <property type="evidence" value="ECO:0007669"/>
    <property type="project" value="UniProtKB-KW"/>
</dbReference>
<dbReference type="CDD" id="cd16587">
    <property type="entry name" value="RING-HC_TRIM32_C-VII"/>
    <property type="match status" value="1"/>
</dbReference>
<name>A0A7J7NU15_9MAGN</name>
<dbReference type="GO" id="GO:0004672">
    <property type="term" value="F:protein kinase activity"/>
    <property type="evidence" value="ECO:0007669"/>
    <property type="project" value="InterPro"/>
</dbReference>
<dbReference type="InterPro" id="IPR027370">
    <property type="entry name" value="Znf-RING_euk"/>
</dbReference>
<keyword evidence="1" id="KW-0479">Metal-binding</keyword>
<protein>
    <recommendedName>
        <fullName evidence="11">Preprotein translocase SecA family protein</fullName>
    </recommendedName>
</protein>
<organism evidence="9 10">
    <name type="scientific">Kingdonia uniflora</name>
    <dbReference type="NCBI Taxonomy" id="39325"/>
    <lineage>
        <taxon>Eukaryota</taxon>
        <taxon>Viridiplantae</taxon>
        <taxon>Streptophyta</taxon>
        <taxon>Embryophyta</taxon>
        <taxon>Tracheophyta</taxon>
        <taxon>Spermatophyta</taxon>
        <taxon>Magnoliopsida</taxon>
        <taxon>Ranunculales</taxon>
        <taxon>Circaeasteraceae</taxon>
        <taxon>Kingdonia</taxon>
    </lineage>
</organism>
<reference evidence="9 10" key="1">
    <citation type="journal article" date="2020" name="IScience">
        <title>Genome Sequencing of the Endangered Kingdonia uniflora (Circaeasteraceae, Ranunculales) Reveals Potential Mechanisms of Evolutionary Specialization.</title>
        <authorList>
            <person name="Sun Y."/>
            <person name="Deng T."/>
            <person name="Zhang A."/>
            <person name="Moore M.J."/>
            <person name="Landis J.B."/>
            <person name="Lin N."/>
            <person name="Zhang H."/>
            <person name="Zhang X."/>
            <person name="Huang J."/>
            <person name="Zhang X."/>
            <person name="Sun H."/>
            <person name="Wang H."/>
        </authorList>
    </citation>
    <scope>NUCLEOTIDE SEQUENCE [LARGE SCALE GENOMIC DNA]</scope>
    <source>
        <strain evidence="9">TB1705</strain>
        <tissue evidence="9">Leaf</tissue>
    </source>
</reference>
<dbReference type="AlphaFoldDB" id="A0A7J7NU15"/>
<dbReference type="OrthoDB" id="674604at2759"/>
<evidence type="ECO:0000256" key="1">
    <source>
        <dbReference type="ARBA" id="ARBA00022723"/>
    </source>
</evidence>
<dbReference type="SUPFAM" id="SSF57850">
    <property type="entry name" value="RING/U-box"/>
    <property type="match status" value="1"/>
</dbReference>
<feature type="repeat" description="WD" evidence="5">
    <location>
        <begin position="513"/>
        <end position="552"/>
    </location>
</feature>
<evidence type="ECO:0000259" key="8">
    <source>
        <dbReference type="PROSITE" id="PS50089"/>
    </source>
</evidence>
<evidence type="ECO:0000256" key="5">
    <source>
        <dbReference type="PROSITE-ProRule" id="PRU00221"/>
    </source>
</evidence>
<feature type="compositionally biased region" description="Low complexity" evidence="6">
    <location>
        <begin position="80"/>
        <end position="92"/>
    </location>
</feature>
<feature type="domain" description="Protein kinase" evidence="7">
    <location>
        <begin position="138"/>
        <end position="445"/>
    </location>
</feature>
<dbReference type="InterPro" id="IPR013083">
    <property type="entry name" value="Znf_RING/FYVE/PHD"/>
</dbReference>
<sequence length="803" mass="89023">MELPECPICFQIYDTISTIPRVLPCGHSICQTCLPQLPQRFTNTIRCPACTQLVKYLQAQGPSSLPKNIDLLSFINQQQQQQNPNPISPSQSESHPNQSNNNPPIGVSQHGFVPISFSDEFYAFWKGFVLPHDAVLMDEEPGKLVRGKMGLKNKTVSLFHVFTTYLSDSLVSFSYIVRIMEGLSKLEEKEREELRLVLRDGGAMGRSFRVCGVYGLWMDLENGYVFLVTQSLNAKKADDIADFCLVSRGISGFAMVSMELCEAVIGLHSEGLVSGCLAPSCFSFNDLGRAFVDLNDILITGRRVRKCIADKNYKNEMCLDTIYKSQAFVSPELLFSLVHKEGMFGYSVEFHSDVWSLACILVSLLVEDLFTEELFKSLYQLIRVENVDENLGMYKSWVERICLALENQLGTEFASLYQVLSKCFDFDPGMRPPVRDVWKCVRELLIKPHIDALSSPDTDVMRKNTGGHCLTLGDLCDQPKGTEQTVGRDLVEGIVEKDLAGGLGFGNLKSVTLQGHRDCVTGLAVGGGFIFSSSFDKIVNVWSLQNFSLVRSLKGHEHRIMAIVFVDGNNPFCISGDIEGGIFIWGIGLNSGEEPLKKWYEEKDWRYSGVHALAVSGMEYLYTGNGDKSVKAWSLRDYSLTCTMIGHKSVVSSLAVCDGILYSGSWDGTIRLWCLNDHSSLAVLGEDTAGSLASILSLSVDHHMLAAGLESGSVKVWKNDVLLRSIQSQDGAILALDVKGKWLFTGGWSKAVNIQELSADEFQVDTKQIGTITCDSVIKALLYWEGKLVVGLADKVIKVYYYG</sequence>
<dbReference type="Pfam" id="PF13445">
    <property type="entry name" value="zf-RING_UBOX"/>
    <property type="match status" value="1"/>
</dbReference>
<keyword evidence="5" id="KW-0853">WD repeat</keyword>
<gene>
    <name evidence="9" type="ORF">GIB67_031948</name>
</gene>
<dbReference type="InterPro" id="IPR001680">
    <property type="entry name" value="WD40_rpt"/>
</dbReference>
<dbReference type="Pfam" id="PF00400">
    <property type="entry name" value="WD40"/>
    <property type="match status" value="2"/>
</dbReference>
<dbReference type="InterPro" id="IPR044715">
    <property type="entry name" value="WDR86-like"/>
</dbReference>
<dbReference type="PROSITE" id="PS50294">
    <property type="entry name" value="WD_REPEATS_REGION"/>
    <property type="match status" value="1"/>
</dbReference>
<feature type="repeat" description="WD" evidence="5">
    <location>
        <begin position="644"/>
        <end position="683"/>
    </location>
</feature>
<evidence type="ECO:0008006" key="11">
    <source>
        <dbReference type="Google" id="ProtNLM"/>
    </source>
</evidence>
<dbReference type="GO" id="GO:0005524">
    <property type="term" value="F:ATP binding"/>
    <property type="evidence" value="ECO:0007669"/>
    <property type="project" value="InterPro"/>
</dbReference>
<comment type="caution">
    <text evidence="9">The sequence shown here is derived from an EMBL/GenBank/DDBJ whole genome shotgun (WGS) entry which is preliminary data.</text>
</comment>
<dbReference type="SUPFAM" id="SSF56112">
    <property type="entry name" value="Protein kinase-like (PK-like)"/>
    <property type="match status" value="1"/>
</dbReference>
<evidence type="ECO:0000256" key="3">
    <source>
        <dbReference type="ARBA" id="ARBA00022833"/>
    </source>
</evidence>
<feature type="domain" description="RING-type" evidence="8">
    <location>
        <begin position="6"/>
        <end position="51"/>
    </location>
</feature>
<dbReference type="InterPro" id="IPR000719">
    <property type="entry name" value="Prot_kinase_dom"/>
</dbReference>
<dbReference type="InterPro" id="IPR015943">
    <property type="entry name" value="WD40/YVTN_repeat-like_dom_sf"/>
</dbReference>
<dbReference type="PROSITE" id="PS50089">
    <property type="entry name" value="ZF_RING_2"/>
    <property type="match status" value="1"/>
</dbReference>
<dbReference type="PROSITE" id="PS50082">
    <property type="entry name" value="WD_REPEATS_2"/>
    <property type="match status" value="2"/>
</dbReference>
<dbReference type="PANTHER" id="PTHR44489:SF11">
    <property type="entry name" value="WD REPEAT DOMAIN 86"/>
    <property type="match status" value="1"/>
</dbReference>
<dbReference type="InterPro" id="IPR036322">
    <property type="entry name" value="WD40_repeat_dom_sf"/>
</dbReference>
<dbReference type="PANTHER" id="PTHR44489">
    <property type="match status" value="1"/>
</dbReference>
<dbReference type="InterPro" id="IPR001841">
    <property type="entry name" value="Znf_RING"/>
</dbReference>
<evidence type="ECO:0000259" key="7">
    <source>
        <dbReference type="PROSITE" id="PS50011"/>
    </source>
</evidence>
<dbReference type="SMART" id="SM00220">
    <property type="entry name" value="S_TKc"/>
    <property type="match status" value="1"/>
</dbReference>
<dbReference type="InterPro" id="IPR011009">
    <property type="entry name" value="Kinase-like_dom_sf"/>
</dbReference>
<feature type="compositionally biased region" description="Polar residues" evidence="6">
    <location>
        <begin position="93"/>
        <end position="103"/>
    </location>
</feature>
<evidence type="ECO:0000256" key="4">
    <source>
        <dbReference type="PROSITE-ProRule" id="PRU00175"/>
    </source>
</evidence>
<dbReference type="Proteomes" id="UP000541444">
    <property type="component" value="Unassembled WGS sequence"/>
</dbReference>